<organism evidence="3">
    <name type="scientific">Fusarium oxysporum f. sp. conglutinans race 2 54008</name>
    <dbReference type="NCBI Taxonomy" id="1089457"/>
    <lineage>
        <taxon>Eukaryota</taxon>
        <taxon>Fungi</taxon>
        <taxon>Dikarya</taxon>
        <taxon>Ascomycota</taxon>
        <taxon>Pezizomycotina</taxon>
        <taxon>Sordariomycetes</taxon>
        <taxon>Hypocreomycetidae</taxon>
        <taxon>Hypocreales</taxon>
        <taxon>Nectriaceae</taxon>
        <taxon>Fusarium</taxon>
        <taxon>Fusarium oxysporum species complex</taxon>
    </lineage>
</organism>
<reference evidence="3" key="1">
    <citation type="submission" date="2011-11" db="EMBL/GenBank/DDBJ databases">
        <title>The Genome Sequence of Fusarium oxysporum PHW808.</title>
        <authorList>
            <consortium name="The Broad Institute Genome Sequencing Platform"/>
            <person name="Ma L.-J."/>
            <person name="Gale L.R."/>
            <person name="Schwartz D.C."/>
            <person name="Zhou S."/>
            <person name="Corby-Kistler H."/>
            <person name="Young S.K."/>
            <person name="Zeng Q."/>
            <person name="Gargeya S."/>
            <person name="Fitzgerald M."/>
            <person name="Haas B."/>
            <person name="Abouelleil A."/>
            <person name="Alvarado L."/>
            <person name="Arachchi H.M."/>
            <person name="Berlin A."/>
            <person name="Brown A."/>
            <person name="Chapman S.B."/>
            <person name="Chen Z."/>
            <person name="Dunbar C."/>
            <person name="Freedman E."/>
            <person name="Gearin G."/>
            <person name="Goldberg J."/>
            <person name="Griggs A."/>
            <person name="Gujja S."/>
            <person name="Heiman D."/>
            <person name="Howarth C."/>
            <person name="Larson L."/>
            <person name="Lui A."/>
            <person name="MacDonald P.J.P."/>
            <person name="Montmayeur A."/>
            <person name="Murphy C."/>
            <person name="Neiman D."/>
            <person name="Pearson M."/>
            <person name="Priest M."/>
            <person name="Roberts A."/>
            <person name="Saif S."/>
            <person name="Shea T."/>
            <person name="Shenoy N."/>
            <person name="Sisk P."/>
            <person name="Stolte C."/>
            <person name="Sykes S."/>
            <person name="Wortman J."/>
            <person name="Nusbaum C."/>
            <person name="Birren B."/>
        </authorList>
    </citation>
    <scope>NUCLEOTIDE SEQUENCE [LARGE SCALE GENOMIC DNA]</scope>
    <source>
        <strain evidence="3">54008</strain>
    </source>
</reference>
<sequence>MLSRLGTACDPLATLVYLFLTLVSLRWQCRQSVQIEAKTSGFWVPYSTPSGAHIEEHHAVCVSCMRPINTYVPDPPSKLPLNNGKPIDKCRERTPISTTTGSSTNNASANVTRSIRDH</sequence>
<feature type="region of interest" description="Disordered" evidence="1">
    <location>
        <begin position="75"/>
        <end position="118"/>
    </location>
</feature>
<feature type="chain" id="PRO_5004944145" description="Secreted protein" evidence="2">
    <location>
        <begin position="33"/>
        <end position="118"/>
    </location>
</feature>
<keyword evidence="2" id="KW-0732">Signal</keyword>
<evidence type="ECO:0000313" key="3">
    <source>
        <dbReference type="EMBL" id="EXL84639.1"/>
    </source>
</evidence>
<dbReference type="HOGENOM" id="CLU_2073277_0_0_1"/>
<evidence type="ECO:0008006" key="4">
    <source>
        <dbReference type="Google" id="ProtNLM"/>
    </source>
</evidence>
<evidence type="ECO:0000256" key="1">
    <source>
        <dbReference type="SAM" id="MobiDB-lite"/>
    </source>
</evidence>
<proteinExistence type="predicted"/>
<feature type="signal peptide" evidence="2">
    <location>
        <begin position="1"/>
        <end position="32"/>
    </location>
</feature>
<dbReference type="AlphaFoldDB" id="X0JI24"/>
<evidence type="ECO:0000256" key="2">
    <source>
        <dbReference type="SAM" id="SignalP"/>
    </source>
</evidence>
<gene>
    <name evidence="3" type="ORF">FOPG_03147</name>
</gene>
<name>X0JI24_FUSOX</name>
<protein>
    <recommendedName>
        <fullName evidence="4">Secreted protein</fullName>
    </recommendedName>
</protein>
<dbReference type="EMBL" id="JH658811">
    <property type="protein sequence ID" value="EXL84639.1"/>
    <property type="molecule type" value="Genomic_DNA"/>
</dbReference>
<feature type="compositionally biased region" description="Low complexity" evidence="1">
    <location>
        <begin position="97"/>
        <end position="118"/>
    </location>
</feature>
<dbReference type="Proteomes" id="UP000030676">
    <property type="component" value="Unassembled WGS sequence"/>
</dbReference>
<reference evidence="3" key="2">
    <citation type="submission" date="2012-05" db="EMBL/GenBank/DDBJ databases">
        <title>The Genome Annotation of Fusarium oxysporum PHW808.</title>
        <authorList>
            <consortium name="The Broad Institute Genomics Platform"/>
            <person name="Ma L.-J."/>
            <person name="Corby-Kistler H."/>
            <person name="Broz K."/>
            <person name="Gale L.R."/>
            <person name="Jonkers W."/>
            <person name="O'Donnell K."/>
            <person name="Ploetz R."/>
            <person name="Steinberg C."/>
            <person name="Schwartz D.C."/>
            <person name="VanEtten H."/>
            <person name="Zhou S."/>
            <person name="Young S.K."/>
            <person name="Zeng Q."/>
            <person name="Gargeya S."/>
            <person name="Fitzgerald M."/>
            <person name="Abouelleil A."/>
            <person name="Alvarado L."/>
            <person name="Chapman S.B."/>
            <person name="Gainer-Dewar J."/>
            <person name="Goldberg J."/>
            <person name="Griggs A."/>
            <person name="Gujja S."/>
            <person name="Hansen M."/>
            <person name="Howarth C."/>
            <person name="Imamovic A."/>
            <person name="Ireland A."/>
            <person name="Larimer J."/>
            <person name="McCowan C."/>
            <person name="Murphy C."/>
            <person name="Pearson M."/>
            <person name="Poon T.W."/>
            <person name="Priest M."/>
            <person name="Roberts A."/>
            <person name="Saif S."/>
            <person name="Shea T."/>
            <person name="Sykes S."/>
            <person name="Wortman J."/>
            <person name="Nusbaum C."/>
            <person name="Birren B."/>
        </authorList>
    </citation>
    <scope>NUCLEOTIDE SEQUENCE</scope>
    <source>
        <strain evidence="3">54008</strain>
    </source>
</reference>
<accession>X0JI24</accession>